<dbReference type="OrthoDB" id="72093at2"/>
<organism evidence="2 3">
    <name type="scientific">Deinococcus peraridilitoris (strain DSM 19664 / LMG 22246 / CIP 109416 / KR-200)</name>
    <dbReference type="NCBI Taxonomy" id="937777"/>
    <lineage>
        <taxon>Bacteria</taxon>
        <taxon>Thermotogati</taxon>
        <taxon>Deinococcota</taxon>
        <taxon>Deinococci</taxon>
        <taxon>Deinococcales</taxon>
        <taxon>Deinococcaceae</taxon>
        <taxon>Deinococcus</taxon>
    </lineage>
</organism>
<dbReference type="HOGENOM" id="CLU_625171_0_0_0"/>
<dbReference type="Proteomes" id="UP000010467">
    <property type="component" value="Chromosome"/>
</dbReference>
<keyword evidence="3" id="KW-1185">Reference proteome</keyword>
<evidence type="ECO:0000313" key="3">
    <source>
        <dbReference type="Proteomes" id="UP000010467"/>
    </source>
</evidence>
<reference evidence="3" key="1">
    <citation type="submission" date="2012-03" db="EMBL/GenBank/DDBJ databases">
        <title>Complete sequence of chromosome of Deinococcus peraridilitoris DSM 19664.</title>
        <authorList>
            <person name="Lucas S."/>
            <person name="Copeland A."/>
            <person name="Lapidus A."/>
            <person name="Glavina del Rio T."/>
            <person name="Dalin E."/>
            <person name="Tice H."/>
            <person name="Bruce D."/>
            <person name="Goodwin L."/>
            <person name="Pitluck S."/>
            <person name="Peters L."/>
            <person name="Mikhailova N."/>
            <person name="Lu M."/>
            <person name="Kyrpides N."/>
            <person name="Mavromatis K."/>
            <person name="Ivanova N."/>
            <person name="Brettin T."/>
            <person name="Detter J.C."/>
            <person name="Han C."/>
            <person name="Larimer F."/>
            <person name="Land M."/>
            <person name="Hauser L."/>
            <person name="Markowitz V."/>
            <person name="Cheng J.-F."/>
            <person name="Hugenholtz P."/>
            <person name="Woyke T."/>
            <person name="Wu D."/>
            <person name="Pukall R."/>
            <person name="Steenblock K."/>
            <person name="Brambilla E."/>
            <person name="Klenk H.-P."/>
            <person name="Eisen J.A."/>
        </authorList>
    </citation>
    <scope>NUCLEOTIDE SEQUENCE [LARGE SCALE GENOMIC DNA]</scope>
    <source>
        <strain evidence="3">DSM 19664 / LMG 22246 / CIP 109416 / KR-200</strain>
    </source>
</reference>
<feature type="compositionally biased region" description="Low complexity" evidence="1">
    <location>
        <begin position="147"/>
        <end position="164"/>
    </location>
</feature>
<feature type="compositionally biased region" description="Low complexity" evidence="1">
    <location>
        <begin position="79"/>
        <end position="97"/>
    </location>
</feature>
<dbReference type="PATRIC" id="fig|937777.3.peg.3827"/>
<sequence length="358" mass="35965">MKSSIKLGREMKLALTGVALVGAVGGWSVWNAGRPPVLETPPGAATSSAGDTQSTDGGVTVSRPNKPVDVQPIPFLNTAQPVPAPSEEAAAPTPAAPRDAELSNPFRPFTVTASAQDSAPVNSAPVNAASGTLPAPTIPNVPRRSVSPAPAFTASTPPTPVTPSLSAPIPVPTLEIVPAPALPRSTPPVAVAVAPTAVPPVSIPQNTAPFPTQGAVSVISATPPKAPPKPPVPTVRAPTVATLSTPLTLPGASSSAAVAVESPSPAVPPLLAELETPTVAASMPANPLDAYVSEQNLSYNAVVLGPVSTVIFQSKTGYTVVSLGQKLPESDIVITDISATSVTLALGDSHKTLEIDKR</sequence>
<name>L0A711_DEIPD</name>
<dbReference type="KEGG" id="dpd:Deipe_3815"/>
<gene>
    <name evidence="2" type="ordered locus">Deipe_3815</name>
</gene>
<proteinExistence type="predicted"/>
<dbReference type="eggNOG" id="ENOG5032VNY">
    <property type="taxonomic scope" value="Bacteria"/>
</dbReference>
<accession>L0A711</accession>
<dbReference type="EMBL" id="CP003382">
    <property type="protein sequence ID" value="AFZ69239.1"/>
    <property type="molecule type" value="Genomic_DNA"/>
</dbReference>
<dbReference type="AlphaFoldDB" id="L0A711"/>
<dbReference type="STRING" id="937777.Deipe_3815"/>
<protein>
    <submittedName>
        <fullName evidence="2">Uncharacterized protein</fullName>
    </submittedName>
</protein>
<feature type="compositionally biased region" description="Polar residues" evidence="1">
    <location>
        <begin position="111"/>
        <end position="125"/>
    </location>
</feature>
<evidence type="ECO:0000313" key="2">
    <source>
        <dbReference type="EMBL" id="AFZ69239.1"/>
    </source>
</evidence>
<feature type="region of interest" description="Disordered" evidence="1">
    <location>
        <begin position="38"/>
        <end position="164"/>
    </location>
</feature>
<feature type="compositionally biased region" description="Polar residues" evidence="1">
    <location>
        <begin position="45"/>
        <end position="57"/>
    </location>
</feature>
<dbReference type="RefSeq" id="WP_015237535.1">
    <property type="nucleotide sequence ID" value="NC_019793.1"/>
</dbReference>
<evidence type="ECO:0000256" key="1">
    <source>
        <dbReference type="SAM" id="MobiDB-lite"/>
    </source>
</evidence>